<dbReference type="PANTHER" id="PTHR46922">
    <property type="entry name" value="DHHA1 DOMAIN PROTEIN"/>
    <property type="match status" value="1"/>
</dbReference>
<reference evidence="1 2" key="1">
    <citation type="submission" date="2024-09" db="EMBL/GenBank/DDBJ databases">
        <title>Chromosome-scale assembly of Riccia fluitans.</title>
        <authorList>
            <person name="Paukszto L."/>
            <person name="Sawicki J."/>
            <person name="Karawczyk K."/>
            <person name="Piernik-Szablinska J."/>
            <person name="Szczecinska M."/>
            <person name="Mazdziarz M."/>
        </authorList>
    </citation>
    <scope>NUCLEOTIDE SEQUENCE [LARGE SCALE GENOMIC DNA]</scope>
    <source>
        <strain evidence="1">Rf_01</strain>
        <tissue evidence="1">Aerial parts of the thallus</tissue>
    </source>
</reference>
<evidence type="ECO:0000313" key="2">
    <source>
        <dbReference type="Proteomes" id="UP001605036"/>
    </source>
</evidence>
<accession>A0ABD1XWR0</accession>
<organism evidence="1 2">
    <name type="scientific">Riccia fluitans</name>
    <dbReference type="NCBI Taxonomy" id="41844"/>
    <lineage>
        <taxon>Eukaryota</taxon>
        <taxon>Viridiplantae</taxon>
        <taxon>Streptophyta</taxon>
        <taxon>Embryophyta</taxon>
        <taxon>Marchantiophyta</taxon>
        <taxon>Marchantiopsida</taxon>
        <taxon>Marchantiidae</taxon>
        <taxon>Marchantiales</taxon>
        <taxon>Ricciaceae</taxon>
        <taxon>Riccia</taxon>
    </lineage>
</organism>
<evidence type="ECO:0000313" key="1">
    <source>
        <dbReference type="EMBL" id="KAL2611968.1"/>
    </source>
</evidence>
<dbReference type="Proteomes" id="UP001605036">
    <property type="component" value="Unassembled WGS sequence"/>
</dbReference>
<name>A0ABD1XWR0_9MARC</name>
<keyword evidence="2" id="KW-1185">Reference proteome</keyword>
<comment type="caution">
    <text evidence="1">The sequence shown here is derived from an EMBL/GenBank/DDBJ whole genome shotgun (WGS) entry which is preliminary data.</text>
</comment>
<dbReference type="EMBL" id="JBHFFA010000007">
    <property type="protein sequence ID" value="KAL2611968.1"/>
    <property type="molecule type" value="Genomic_DNA"/>
</dbReference>
<dbReference type="PANTHER" id="PTHR46922:SF4">
    <property type="entry name" value="DHHA1 DOMAIN PROTEIN"/>
    <property type="match status" value="1"/>
</dbReference>
<dbReference type="AlphaFoldDB" id="A0ABD1XWR0"/>
<protein>
    <submittedName>
        <fullName evidence="1">Uncharacterized protein</fullName>
    </submittedName>
</protein>
<proteinExistence type="predicted"/>
<gene>
    <name evidence="1" type="ORF">R1flu_023660</name>
</gene>
<sequence length="131" mass="14572">MTLLKRFWSRSVLLSKAAIVTNSSSQSLRLRRQNFWRPRAQNMEDRARGAATAKAIVLYHYPCPDGVFAALAAHLYHSAIGCPALFLPNTVYQPLTVQDLSVEGVDEFYLLDYAGPTNFAVGLARKAKQAE</sequence>